<accession>A0A6N1X4V9</accession>
<sequence length="362" mass="38975">MINNFIAWPSRLTGTLLLPLLLAACSVGEDTARDRGAGAAPDGAATSGNPLETLAQSHAKRAGISVGEARQAAARQLGIPVADLRNYQNQPEVTLVGTQGIGDNARTAAALLDKGLVQSGQSLLRVGSDVADESPRLVSLNFKNATNYEFYLDSTDGTVNAAGQLRWDPVYGGLIKGNPRTLDNARICHESVNGFNYTGREDYLRTRGNPARIEISGSNKLSSLLQGRGVAVEPTPKVALFEFTFKEQDISNRSMADFVRELQANEHEFGSVVHSLFTLNPKALGASTFPPGSRFYVHWQTHFAKAGGAQTMAGFQGTFDCKSENDLDKPRDTLGAFMQPVRVRHSINATAWNAMKSALNIP</sequence>
<evidence type="ECO:0000313" key="2">
    <source>
        <dbReference type="Proteomes" id="UP000509579"/>
    </source>
</evidence>
<dbReference type="EMBL" id="CP054840">
    <property type="protein sequence ID" value="QKV54347.1"/>
    <property type="molecule type" value="Genomic_DNA"/>
</dbReference>
<name>A0A6N1X4V9_9BURK</name>
<gene>
    <name evidence="1" type="ORF">HUK68_16325</name>
</gene>
<proteinExistence type="predicted"/>
<dbReference type="RefSeq" id="WP_175505147.1">
    <property type="nucleotide sequence ID" value="NZ_CP054840.1"/>
</dbReference>
<dbReference type="Proteomes" id="UP000509579">
    <property type="component" value="Chromosome"/>
</dbReference>
<organism evidence="1 2">
    <name type="scientific">Comamonas antarctica</name>
    <dbReference type="NCBI Taxonomy" id="2743470"/>
    <lineage>
        <taxon>Bacteria</taxon>
        <taxon>Pseudomonadati</taxon>
        <taxon>Pseudomonadota</taxon>
        <taxon>Betaproteobacteria</taxon>
        <taxon>Burkholderiales</taxon>
        <taxon>Comamonadaceae</taxon>
        <taxon>Comamonas</taxon>
    </lineage>
</organism>
<dbReference type="AlphaFoldDB" id="A0A6N1X4V9"/>
<reference evidence="1 2" key="1">
    <citation type="submission" date="2020-06" db="EMBL/GenBank/DDBJ databases">
        <title>Acidovorax antarctica sp. nov., isolated from Corinth ice sheet soil, Antarctic Fields Peninsula.</title>
        <authorList>
            <person name="Xu Q."/>
            <person name="Peng F."/>
        </authorList>
    </citation>
    <scope>NUCLEOTIDE SEQUENCE [LARGE SCALE GENOMIC DNA]</scope>
    <source>
        <strain evidence="1 2">16-35-5</strain>
    </source>
</reference>
<evidence type="ECO:0000313" key="1">
    <source>
        <dbReference type="EMBL" id="QKV54347.1"/>
    </source>
</evidence>
<keyword evidence="2" id="KW-1185">Reference proteome</keyword>
<dbReference type="KEGG" id="aant:HUK68_16325"/>
<protein>
    <submittedName>
        <fullName evidence="1">Uncharacterized protein</fullName>
    </submittedName>
</protein>